<sequence length="186" mass="20245">MALQAAVTLRASMGRSAMMTGARTCVKTLNSAVNQTTLPCGMTRMGLNTAKRTGRRSETDFTGHCEPKEPMILPGAQMHSVPERALVKRRPAWRAAACGQVFQERGNLLCNIHAWLHTQVAVMGLRAVGDPPALLSRPEPSCPLFPNVTAQEDAREVPTDANRRQARTLQKGGCCRLSIQAGRWGK</sequence>
<reference evidence="2" key="1">
    <citation type="submission" date="2020-03" db="EMBL/GenBank/DDBJ databases">
        <authorList>
            <person name="Weist P."/>
        </authorList>
    </citation>
    <scope>NUCLEOTIDE SEQUENCE</scope>
</reference>
<evidence type="ECO:0000313" key="3">
    <source>
        <dbReference type="Proteomes" id="UP001153269"/>
    </source>
</evidence>
<feature type="region of interest" description="Disordered" evidence="1">
    <location>
        <begin position="50"/>
        <end position="69"/>
    </location>
</feature>
<organism evidence="2 3">
    <name type="scientific">Pleuronectes platessa</name>
    <name type="common">European plaice</name>
    <dbReference type="NCBI Taxonomy" id="8262"/>
    <lineage>
        <taxon>Eukaryota</taxon>
        <taxon>Metazoa</taxon>
        <taxon>Chordata</taxon>
        <taxon>Craniata</taxon>
        <taxon>Vertebrata</taxon>
        <taxon>Euteleostomi</taxon>
        <taxon>Actinopterygii</taxon>
        <taxon>Neopterygii</taxon>
        <taxon>Teleostei</taxon>
        <taxon>Neoteleostei</taxon>
        <taxon>Acanthomorphata</taxon>
        <taxon>Carangaria</taxon>
        <taxon>Pleuronectiformes</taxon>
        <taxon>Pleuronectoidei</taxon>
        <taxon>Pleuronectidae</taxon>
        <taxon>Pleuronectes</taxon>
    </lineage>
</organism>
<gene>
    <name evidence="2" type="ORF">PLEPLA_LOCUS31153</name>
</gene>
<comment type="caution">
    <text evidence="2">The sequence shown here is derived from an EMBL/GenBank/DDBJ whole genome shotgun (WGS) entry which is preliminary data.</text>
</comment>
<dbReference type="EMBL" id="CADEAL010003101">
    <property type="protein sequence ID" value="CAB1443437.1"/>
    <property type="molecule type" value="Genomic_DNA"/>
</dbReference>
<dbReference type="AlphaFoldDB" id="A0A9N7V692"/>
<accession>A0A9N7V692</accession>
<protein>
    <submittedName>
        <fullName evidence="2">Uncharacterized protein</fullName>
    </submittedName>
</protein>
<evidence type="ECO:0000256" key="1">
    <source>
        <dbReference type="SAM" id="MobiDB-lite"/>
    </source>
</evidence>
<feature type="compositionally biased region" description="Basic and acidic residues" evidence="1">
    <location>
        <begin position="55"/>
        <end position="69"/>
    </location>
</feature>
<name>A0A9N7V692_PLEPL</name>
<dbReference type="Proteomes" id="UP001153269">
    <property type="component" value="Unassembled WGS sequence"/>
</dbReference>
<keyword evidence="3" id="KW-1185">Reference proteome</keyword>
<proteinExistence type="predicted"/>
<evidence type="ECO:0000313" key="2">
    <source>
        <dbReference type="EMBL" id="CAB1443437.1"/>
    </source>
</evidence>